<reference evidence="2 3" key="1">
    <citation type="submission" date="2021-01" db="EMBL/GenBank/DDBJ databases">
        <title>Cercospora kikuchii MAFF 305040 whole genome shotgun sequence.</title>
        <authorList>
            <person name="Kashiwa T."/>
            <person name="Suzuki T."/>
        </authorList>
    </citation>
    <scope>NUCLEOTIDE SEQUENCE [LARGE SCALE GENOMIC DNA]</scope>
    <source>
        <strain evidence="2 3">MAFF 305040</strain>
    </source>
</reference>
<keyword evidence="3" id="KW-1185">Reference proteome</keyword>
<gene>
    <name evidence="2" type="ORF">CKM354_001047700</name>
</gene>
<keyword evidence="1" id="KW-0812">Transmembrane</keyword>
<evidence type="ECO:0000256" key="1">
    <source>
        <dbReference type="SAM" id="Phobius"/>
    </source>
</evidence>
<evidence type="ECO:0000313" key="3">
    <source>
        <dbReference type="Proteomes" id="UP000825890"/>
    </source>
</evidence>
<dbReference type="GeneID" id="68296052"/>
<comment type="caution">
    <text evidence="2">The sequence shown here is derived from an EMBL/GenBank/DDBJ whole genome shotgun (WGS) entry which is preliminary data.</text>
</comment>
<evidence type="ECO:0000313" key="2">
    <source>
        <dbReference type="EMBL" id="GIZ47384.1"/>
    </source>
</evidence>
<dbReference type="AlphaFoldDB" id="A0A9P3FKM6"/>
<dbReference type="OrthoDB" id="3874448at2759"/>
<keyword evidence="1" id="KW-1133">Transmembrane helix</keyword>
<sequence>MGLEDTFEFDGAAYRRRVKYMTPAELREREIVKYRQTLCASWSMGTGVGAAFFTCGVSLIGTALGARRFKVATKKLEIVNAELRSRNIPLYVRRKRDVTISVTICLLTAGIGTAAAFLLLDTTSTATAGAFSSGGTANLSEAIHNPGEFVSDVVDGATVQADQVKDIPVDGTHEGVAATDSIIIDANAHGVDTSAIALGMSAMQGLEIVALQSAVSPLAYQFVCADTEKRSQACSLATMEDCTHKLAPTCIQCAKKMDRATEAYYHCCRCYRQGYLFDACEPCLMQLSTGCRERNEHVLYRIAAVPQDMASKDGHGKTGVTFASTPVEVV</sequence>
<proteinExistence type="predicted"/>
<keyword evidence="1" id="KW-0472">Membrane</keyword>
<dbReference type="EMBL" id="BOLY01000007">
    <property type="protein sequence ID" value="GIZ47384.1"/>
    <property type="molecule type" value="Genomic_DNA"/>
</dbReference>
<name>A0A9P3FKM6_9PEZI</name>
<feature type="transmembrane region" description="Helical" evidence="1">
    <location>
        <begin position="98"/>
        <end position="120"/>
    </location>
</feature>
<organism evidence="2 3">
    <name type="scientific">Cercospora kikuchii</name>
    <dbReference type="NCBI Taxonomy" id="84275"/>
    <lineage>
        <taxon>Eukaryota</taxon>
        <taxon>Fungi</taxon>
        <taxon>Dikarya</taxon>
        <taxon>Ascomycota</taxon>
        <taxon>Pezizomycotina</taxon>
        <taxon>Dothideomycetes</taxon>
        <taxon>Dothideomycetidae</taxon>
        <taxon>Mycosphaerellales</taxon>
        <taxon>Mycosphaerellaceae</taxon>
        <taxon>Cercospora</taxon>
    </lineage>
</organism>
<dbReference type="RefSeq" id="XP_044661871.1">
    <property type="nucleotide sequence ID" value="XM_044805936.1"/>
</dbReference>
<feature type="transmembrane region" description="Helical" evidence="1">
    <location>
        <begin position="42"/>
        <end position="66"/>
    </location>
</feature>
<accession>A0A9P3FKM6</accession>
<dbReference type="Proteomes" id="UP000825890">
    <property type="component" value="Unassembled WGS sequence"/>
</dbReference>
<protein>
    <submittedName>
        <fullName evidence="2">Uncharacterized protein</fullName>
    </submittedName>
</protein>